<dbReference type="RefSeq" id="WP_253646022.1">
    <property type="nucleotide sequence ID" value="NZ_BAAAMO010000002.1"/>
</dbReference>
<evidence type="ECO:0000313" key="2">
    <source>
        <dbReference type="Proteomes" id="UP001597068"/>
    </source>
</evidence>
<name>A0ABW3G5Z9_9NOCA</name>
<gene>
    <name evidence="1" type="ORF">ACFQ04_10035</name>
</gene>
<evidence type="ECO:0000313" key="1">
    <source>
        <dbReference type="EMBL" id="MFD0926076.1"/>
    </source>
</evidence>
<organism evidence="1 2">
    <name type="scientific">Williamsia deligens</name>
    <dbReference type="NCBI Taxonomy" id="321325"/>
    <lineage>
        <taxon>Bacteria</taxon>
        <taxon>Bacillati</taxon>
        <taxon>Actinomycetota</taxon>
        <taxon>Actinomycetes</taxon>
        <taxon>Mycobacteriales</taxon>
        <taxon>Nocardiaceae</taxon>
        <taxon>Williamsia</taxon>
    </lineage>
</organism>
<dbReference type="Gene3D" id="3.10.180.10">
    <property type="entry name" value="2,3-Dihydroxybiphenyl 1,2-Dioxygenase, domain 1"/>
    <property type="match status" value="1"/>
</dbReference>
<dbReference type="Proteomes" id="UP001597068">
    <property type="component" value="Unassembled WGS sequence"/>
</dbReference>
<reference evidence="2" key="1">
    <citation type="journal article" date="2019" name="Int. J. Syst. Evol. Microbiol.">
        <title>The Global Catalogue of Microorganisms (GCM) 10K type strain sequencing project: providing services to taxonomists for standard genome sequencing and annotation.</title>
        <authorList>
            <consortium name="The Broad Institute Genomics Platform"/>
            <consortium name="The Broad Institute Genome Sequencing Center for Infectious Disease"/>
            <person name="Wu L."/>
            <person name="Ma J."/>
        </authorList>
    </citation>
    <scope>NUCLEOTIDE SEQUENCE [LARGE SCALE GENOMIC DNA]</scope>
    <source>
        <strain evidence="2">CCUG 50873</strain>
    </source>
</reference>
<proteinExistence type="predicted"/>
<comment type="caution">
    <text evidence="1">The sequence shown here is derived from an EMBL/GenBank/DDBJ whole genome shotgun (WGS) entry which is preliminary data.</text>
</comment>
<dbReference type="InterPro" id="IPR029068">
    <property type="entry name" value="Glyas_Bleomycin-R_OHBP_Dase"/>
</dbReference>
<keyword evidence="2" id="KW-1185">Reference proteome</keyword>
<protein>
    <submittedName>
        <fullName evidence="1">Uncharacterized protein</fullName>
    </submittedName>
</protein>
<sequence>MSAVLRTFARVYTADLDDFVAARELLGPRITVRRRFALPDRGLQVMITDDTVVVAGDDDALAAVRDTQTTWLVDDLDETLSALLPRIDRVVAPPTRVPTGRNATVRLGDVQVELVQWDDAT</sequence>
<accession>A0ABW3G5Z9</accession>
<dbReference type="EMBL" id="JBHTIL010000001">
    <property type="protein sequence ID" value="MFD0926076.1"/>
    <property type="molecule type" value="Genomic_DNA"/>
</dbReference>